<evidence type="ECO:0000256" key="6">
    <source>
        <dbReference type="ARBA" id="ARBA00023098"/>
    </source>
</evidence>
<feature type="domain" description="PLD phosphodiesterase" evidence="7">
    <location>
        <begin position="112"/>
        <end position="139"/>
    </location>
</feature>
<reference evidence="8 9" key="1">
    <citation type="submission" date="2018-08" db="EMBL/GenBank/DDBJ databases">
        <title>Aphanomyces genome sequencing and annotation.</title>
        <authorList>
            <person name="Minardi D."/>
            <person name="Oidtmann B."/>
            <person name="Van Der Giezen M."/>
            <person name="Studholme D.J."/>
        </authorList>
    </citation>
    <scope>NUCLEOTIDE SEQUENCE [LARGE SCALE GENOMIC DNA]</scope>
    <source>
        <strain evidence="8 9">Yx</strain>
    </source>
</reference>
<evidence type="ECO:0000256" key="1">
    <source>
        <dbReference type="ARBA" id="ARBA00000798"/>
    </source>
</evidence>
<dbReference type="EC" id="3.1.4.4" evidence="2"/>
<name>A0A397C0X9_APHAT</name>
<accession>A0A397C0X9</accession>
<dbReference type="PANTHER" id="PTHR18896">
    <property type="entry name" value="PHOSPHOLIPASE D"/>
    <property type="match status" value="1"/>
</dbReference>
<evidence type="ECO:0000313" key="8">
    <source>
        <dbReference type="EMBL" id="RHY37946.1"/>
    </source>
</evidence>
<protein>
    <recommendedName>
        <fullName evidence="2">phospholipase D</fullName>
        <ecNumber evidence="2">3.1.4.4</ecNumber>
    </recommendedName>
</protein>
<dbReference type="AlphaFoldDB" id="A0A397C0X9"/>
<dbReference type="PANTHER" id="PTHR18896:SF76">
    <property type="entry name" value="PHOSPHOLIPASE"/>
    <property type="match status" value="1"/>
</dbReference>
<dbReference type="EMBL" id="QUTA01000374">
    <property type="protein sequence ID" value="RHY37946.1"/>
    <property type="molecule type" value="Genomic_DNA"/>
</dbReference>
<comment type="catalytic activity">
    <reaction evidence="1">
        <text>a 1,2-diacyl-sn-glycero-3-phosphocholine + H2O = a 1,2-diacyl-sn-glycero-3-phosphate + choline + H(+)</text>
        <dbReference type="Rhea" id="RHEA:14445"/>
        <dbReference type="ChEBI" id="CHEBI:15354"/>
        <dbReference type="ChEBI" id="CHEBI:15377"/>
        <dbReference type="ChEBI" id="CHEBI:15378"/>
        <dbReference type="ChEBI" id="CHEBI:57643"/>
        <dbReference type="ChEBI" id="CHEBI:58608"/>
        <dbReference type="EC" id="3.1.4.4"/>
    </reaction>
</comment>
<keyword evidence="4" id="KW-0378">Hydrolase</keyword>
<dbReference type="GO" id="GO:0004630">
    <property type="term" value="F:phospholipase D activity"/>
    <property type="evidence" value="ECO:0007669"/>
    <property type="project" value="UniProtKB-EC"/>
</dbReference>
<evidence type="ECO:0000256" key="2">
    <source>
        <dbReference type="ARBA" id="ARBA00012027"/>
    </source>
</evidence>
<keyword evidence="6" id="KW-0443">Lipid metabolism</keyword>
<dbReference type="Proteomes" id="UP000266239">
    <property type="component" value="Unassembled WGS sequence"/>
</dbReference>
<feature type="non-terminal residue" evidence="8">
    <location>
        <position position="1"/>
    </location>
</feature>
<dbReference type="InterPro" id="IPR015679">
    <property type="entry name" value="PLipase_D_fam"/>
</dbReference>
<dbReference type="PROSITE" id="PS50035">
    <property type="entry name" value="PLD"/>
    <property type="match status" value="1"/>
</dbReference>
<comment type="caution">
    <text evidence="8">The sequence shown here is derived from an EMBL/GenBank/DDBJ whole genome shotgun (WGS) entry which is preliminary data.</text>
</comment>
<dbReference type="Pfam" id="PF00614">
    <property type="entry name" value="PLDc"/>
    <property type="match status" value="1"/>
</dbReference>
<dbReference type="InterPro" id="IPR001736">
    <property type="entry name" value="PLipase_D/transphosphatidylase"/>
</dbReference>
<gene>
    <name evidence="8" type="ORF">DYB25_011761</name>
</gene>
<evidence type="ECO:0000256" key="4">
    <source>
        <dbReference type="ARBA" id="ARBA00022801"/>
    </source>
</evidence>
<organism evidence="8 9">
    <name type="scientific">Aphanomyces astaci</name>
    <name type="common">Crayfish plague agent</name>
    <dbReference type="NCBI Taxonomy" id="112090"/>
    <lineage>
        <taxon>Eukaryota</taxon>
        <taxon>Sar</taxon>
        <taxon>Stramenopiles</taxon>
        <taxon>Oomycota</taxon>
        <taxon>Saprolegniomycetes</taxon>
        <taxon>Saprolegniales</taxon>
        <taxon>Verrucalvaceae</taxon>
        <taxon>Aphanomyces</taxon>
    </lineage>
</organism>
<evidence type="ECO:0000256" key="5">
    <source>
        <dbReference type="ARBA" id="ARBA00022963"/>
    </source>
</evidence>
<dbReference type="GO" id="GO:0009395">
    <property type="term" value="P:phospholipid catabolic process"/>
    <property type="evidence" value="ECO:0007669"/>
    <property type="project" value="TreeGrafter"/>
</dbReference>
<dbReference type="Gene3D" id="3.30.870.10">
    <property type="entry name" value="Endonuclease Chain A"/>
    <property type="match status" value="2"/>
</dbReference>
<proteinExistence type="predicted"/>
<dbReference type="SUPFAM" id="SSF56024">
    <property type="entry name" value="Phospholipase D/nuclease"/>
    <property type="match status" value="2"/>
</dbReference>
<evidence type="ECO:0000256" key="3">
    <source>
        <dbReference type="ARBA" id="ARBA00022737"/>
    </source>
</evidence>
<sequence>AHRTNVAQHLVDGEETFAVMFEHLGRATRQIFITGWWISPHYALVRTSAQARLDSELYTVLRAAAARGVQVFVLVYREHHLVLPNDSKFAKESLQGTNIHVLRHPDFVVIPQFWSHHEKIVCIDQTVAFVGGLDIALGRYNKYTVLVNRTRQRRRRSEIPAILPYTHQPRTTSEGGDVVHCQVVRSLSPWSGGVKTEKSIQQAYMDTIAAAKHFIYIEASNQFFVSGFDLDASVANRVVEALYARITDAHAKQETFRVMFIMPLLPCFEGAVTGADSANLRAVMHWQVGGALVVYMENVY</sequence>
<keyword evidence="5" id="KW-0442">Lipid degradation</keyword>
<keyword evidence="3" id="KW-0677">Repeat</keyword>
<evidence type="ECO:0000259" key="7">
    <source>
        <dbReference type="PROSITE" id="PS50035"/>
    </source>
</evidence>
<evidence type="ECO:0000313" key="9">
    <source>
        <dbReference type="Proteomes" id="UP000266239"/>
    </source>
</evidence>
<dbReference type="GO" id="GO:0005886">
    <property type="term" value="C:plasma membrane"/>
    <property type="evidence" value="ECO:0007669"/>
    <property type="project" value="TreeGrafter"/>
</dbReference>